<sequence>MDADVEAMLDAPYQEKKEEQPMPSLQEYKDHRDYKEHRESRSHRDYRDYRDDEHRSRHAEHRHSSRSHSRHRSSRHRSDSSRRYRRSSRSLSRERRHRRSPSREYKRRSSSRRHSRSPTRRRRSRTPPPSIHHDPHDRYRDSKRRGRGRSPSPPIPEEDRDRRTVFVTQLAARLTRRELDDFFSQAGRVREATIITDRNSRKSKGCGYVEFYEEVSVQNALALSGQKLLGIPVIVQLSEAEKNRLAMQAQRNAMGLMQEPSYQRLYVGSLHFSLTEDDVRQIFEPFGPLDFVNLHKDTETGRSKGFGFIQYKNATDAKTALEKMNGFELAGRSLKVGLVTEKNPMTSNLSFNLDDEETEGVAMNSLSRVELMAKLAARESNNNDYEPSPVVTPVAPPKPNIPTVATRYIMLNNMFNPAEETDPDWVSDLEADIKIECERYGVVEHIKVNADSMGEVFLKFDGIQSAEKAIGALNGRWFGGKQITASYVPEAIFNANAL</sequence>
<dbReference type="SMART" id="SM00360">
    <property type="entry name" value="RRM"/>
    <property type="match status" value="3"/>
</dbReference>
<dbReference type="AlphaFoldDB" id="A0A1C7NAH9"/>
<dbReference type="GO" id="GO:0003723">
    <property type="term" value="F:RNA binding"/>
    <property type="evidence" value="ECO:0007669"/>
    <property type="project" value="UniProtKB-UniRule"/>
</dbReference>
<feature type="compositionally biased region" description="Basic and acidic residues" evidence="5">
    <location>
        <begin position="27"/>
        <end position="55"/>
    </location>
</feature>
<keyword evidence="2" id="KW-0677">Repeat</keyword>
<dbReference type="NCBIfam" id="TIGR01622">
    <property type="entry name" value="SF-CC1"/>
    <property type="match status" value="1"/>
</dbReference>
<evidence type="ECO:0000256" key="2">
    <source>
        <dbReference type="ARBA" id="ARBA00022737"/>
    </source>
</evidence>
<dbReference type="GO" id="GO:0006397">
    <property type="term" value="P:mRNA processing"/>
    <property type="evidence" value="ECO:0007669"/>
    <property type="project" value="InterPro"/>
</dbReference>
<evidence type="ECO:0000256" key="3">
    <source>
        <dbReference type="ARBA" id="ARBA00022884"/>
    </source>
</evidence>
<dbReference type="GO" id="GO:1990446">
    <property type="term" value="F:U1 snRNP binding"/>
    <property type="evidence" value="ECO:0007669"/>
    <property type="project" value="EnsemblFungi"/>
</dbReference>
<dbReference type="CDD" id="cd12283">
    <property type="entry name" value="RRM1_RBM39_like"/>
    <property type="match status" value="1"/>
</dbReference>
<dbReference type="CDD" id="cd12285">
    <property type="entry name" value="RRM3_RBM39_like"/>
    <property type="match status" value="1"/>
</dbReference>
<name>A0A1C7NAH9_9FUNG</name>
<dbReference type="Pfam" id="PF15519">
    <property type="entry name" value="RBM39linker"/>
    <property type="match status" value="1"/>
</dbReference>
<feature type="domain" description="RRM" evidence="6">
    <location>
        <begin position="263"/>
        <end position="341"/>
    </location>
</feature>
<organism evidence="7 8">
    <name type="scientific">Choanephora cucurbitarum</name>
    <dbReference type="NCBI Taxonomy" id="101091"/>
    <lineage>
        <taxon>Eukaryota</taxon>
        <taxon>Fungi</taxon>
        <taxon>Fungi incertae sedis</taxon>
        <taxon>Mucoromycota</taxon>
        <taxon>Mucoromycotina</taxon>
        <taxon>Mucoromycetes</taxon>
        <taxon>Mucorales</taxon>
        <taxon>Mucorineae</taxon>
        <taxon>Choanephoraceae</taxon>
        <taxon>Choanephoroideae</taxon>
        <taxon>Choanephora</taxon>
    </lineage>
</organism>
<feature type="domain" description="RRM" evidence="6">
    <location>
        <begin position="407"/>
        <end position="490"/>
    </location>
</feature>
<feature type="compositionally biased region" description="Basic residues" evidence="5">
    <location>
        <begin position="56"/>
        <end position="75"/>
    </location>
</feature>
<dbReference type="OrthoDB" id="5411533at2759"/>
<gene>
    <name evidence="7" type="primary">rsd1</name>
    <name evidence="7" type="ORF">A0J61_05981</name>
</gene>
<accession>A0A1C7NAH9</accession>
<protein>
    <submittedName>
        <fullName evidence="7">RNA-binding protein rsd1</fullName>
    </submittedName>
</protein>
<feature type="region of interest" description="Disordered" evidence="5">
    <location>
        <begin position="1"/>
        <end position="163"/>
    </location>
</feature>
<evidence type="ECO:0000259" key="6">
    <source>
        <dbReference type="PROSITE" id="PS50102"/>
    </source>
</evidence>
<dbReference type="FunCoup" id="A0A1C7NAH9">
    <property type="interactions" value="987"/>
</dbReference>
<dbReference type="InterPro" id="IPR029123">
    <property type="entry name" value="RBM39_linker"/>
</dbReference>
<comment type="caution">
    <text evidence="7">The sequence shown here is derived from an EMBL/GenBank/DDBJ whole genome shotgun (WGS) entry which is preliminary data.</text>
</comment>
<dbReference type="Proteomes" id="UP000093000">
    <property type="component" value="Unassembled WGS sequence"/>
</dbReference>
<evidence type="ECO:0000256" key="5">
    <source>
        <dbReference type="SAM" id="MobiDB-lite"/>
    </source>
</evidence>
<evidence type="ECO:0000256" key="1">
    <source>
        <dbReference type="ARBA" id="ARBA00022553"/>
    </source>
</evidence>
<keyword evidence="8" id="KW-1185">Reference proteome</keyword>
<feature type="compositionally biased region" description="Basic and acidic residues" evidence="5">
    <location>
        <begin position="131"/>
        <end position="140"/>
    </location>
</feature>
<dbReference type="SUPFAM" id="SSF54928">
    <property type="entry name" value="RNA-binding domain, RBD"/>
    <property type="match status" value="3"/>
</dbReference>
<dbReference type="GO" id="GO:0005681">
    <property type="term" value="C:spliceosomal complex"/>
    <property type="evidence" value="ECO:0007669"/>
    <property type="project" value="EnsemblFungi"/>
</dbReference>
<reference evidence="7 8" key="1">
    <citation type="submission" date="2016-03" db="EMBL/GenBank/DDBJ databases">
        <title>Choanephora cucurbitarum.</title>
        <authorList>
            <person name="Min B."/>
            <person name="Park H."/>
            <person name="Park J.-H."/>
            <person name="Shin H.-D."/>
            <person name="Choi I.-G."/>
        </authorList>
    </citation>
    <scope>NUCLEOTIDE SEQUENCE [LARGE SCALE GENOMIC DNA]</scope>
    <source>
        <strain evidence="7 8">KUS-F28377</strain>
    </source>
</reference>
<proteinExistence type="predicted"/>
<dbReference type="InterPro" id="IPR012677">
    <property type="entry name" value="Nucleotide-bd_a/b_plait_sf"/>
</dbReference>
<feature type="domain" description="RRM" evidence="6">
    <location>
        <begin position="163"/>
        <end position="240"/>
    </location>
</feature>
<dbReference type="InterPro" id="IPR035979">
    <property type="entry name" value="RBD_domain_sf"/>
</dbReference>
<evidence type="ECO:0000256" key="4">
    <source>
        <dbReference type="PROSITE-ProRule" id="PRU00176"/>
    </source>
</evidence>
<evidence type="ECO:0000313" key="8">
    <source>
        <dbReference type="Proteomes" id="UP000093000"/>
    </source>
</evidence>
<keyword evidence="3 4" id="KW-0694">RNA-binding</keyword>
<dbReference type="CDD" id="cd12284">
    <property type="entry name" value="RRM2_RBM23_RBM39"/>
    <property type="match status" value="1"/>
</dbReference>
<dbReference type="Gene3D" id="3.30.70.330">
    <property type="match status" value="3"/>
</dbReference>
<dbReference type="PROSITE" id="PS50102">
    <property type="entry name" value="RRM"/>
    <property type="match status" value="3"/>
</dbReference>
<dbReference type="InterPro" id="IPR006509">
    <property type="entry name" value="RBM39_SF"/>
</dbReference>
<dbReference type="Pfam" id="PF00076">
    <property type="entry name" value="RRM_1"/>
    <property type="match status" value="3"/>
</dbReference>
<dbReference type="InParanoid" id="A0A1C7NAH9"/>
<evidence type="ECO:0000313" key="7">
    <source>
        <dbReference type="EMBL" id="OBZ85968.1"/>
    </source>
</evidence>
<feature type="compositionally biased region" description="Basic residues" evidence="5">
    <location>
        <begin position="83"/>
        <end position="125"/>
    </location>
</feature>
<keyword evidence="1" id="KW-0597">Phosphoprotein</keyword>
<dbReference type="EMBL" id="LUGH01000341">
    <property type="protein sequence ID" value="OBZ85968.1"/>
    <property type="molecule type" value="Genomic_DNA"/>
</dbReference>
<dbReference type="PANTHER" id="PTHR48036">
    <property type="entry name" value="SPLICING FACTOR (PAD-1), PUTATIVE (AFU_ORTHOLOGUE AFUA_1G15810)-RELATED"/>
    <property type="match status" value="1"/>
</dbReference>
<dbReference type="InterPro" id="IPR000504">
    <property type="entry name" value="RRM_dom"/>
</dbReference>
<dbReference type="STRING" id="101091.A0A1C7NAH9"/>